<keyword evidence="1" id="KW-0805">Transcription regulation</keyword>
<evidence type="ECO:0000259" key="4">
    <source>
        <dbReference type="PROSITE" id="PS01124"/>
    </source>
</evidence>
<dbReference type="InterPro" id="IPR020449">
    <property type="entry name" value="Tscrpt_reg_AraC-type_HTH"/>
</dbReference>
<evidence type="ECO:0000313" key="5">
    <source>
        <dbReference type="EMBL" id="MFC5386340.1"/>
    </source>
</evidence>
<keyword evidence="2" id="KW-0238">DNA-binding</keyword>
<keyword evidence="3" id="KW-0804">Transcription</keyword>
<dbReference type="Proteomes" id="UP001596016">
    <property type="component" value="Unassembled WGS sequence"/>
</dbReference>
<dbReference type="Pfam" id="PF12833">
    <property type="entry name" value="HTH_18"/>
    <property type="match status" value="1"/>
</dbReference>
<dbReference type="RefSeq" id="WP_378229263.1">
    <property type="nucleotide sequence ID" value="NZ_JBHSLL010000028.1"/>
</dbReference>
<dbReference type="InterPro" id="IPR018060">
    <property type="entry name" value="HTH_AraC"/>
</dbReference>
<reference evidence="6" key="1">
    <citation type="journal article" date="2019" name="Int. J. Syst. Evol. Microbiol.">
        <title>The Global Catalogue of Microorganisms (GCM) 10K type strain sequencing project: providing services to taxonomists for standard genome sequencing and annotation.</title>
        <authorList>
            <consortium name="The Broad Institute Genomics Platform"/>
            <consortium name="The Broad Institute Genome Sequencing Center for Infectious Disease"/>
            <person name="Wu L."/>
            <person name="Ma J."/>
        </authorList>
    </citation>
    <scope>NUCLEOTIDE SEQUENCE [LARGE SCALE GENOMIC DNA]</scope>
    <source>
        <strain evidence="6">CGMCC 4.1415</strain>
    </source>
</reference>
<name>A0ABW0GYL3_9HYPH</name>
<gene>
    <name evidence="5" type="ORF">ACFPLB_10215</name>
</gene>
<sequence length="319" mass="36026">MSAISYFLSKDYRKGDRLAVLHDVYASVERVHIDVIGDEEPYFNVATRYLPDIALLDATISPMSPRRTREQASDGKDDLVFAFIESGKVSFAPQGGSEFELKGGEAYLGLNTRASSHTLVGAPRFFDITIPRAVLDPRVQVCDYAAIGKLTPGPALTLLKHYAQAIMQTEKRFDEVLARRTADHLLDLAALTLGARKDYAEHASENGLAFARLAAIKSDIRQHLVENWLTLDEMARRHGISPQYLRSLFYKEGDTFTDFVRSERLERAHTMLRDPKQARLRISEIAYACGFGDLSHFNKCFRQRFARRPSEVRAIALDR</sequence>
<accession>A0ABW0GYL3</accession>
<proteinExistence type="predicted"/>
<evidence type="ECO:0000256" key="1">
    <source>
        <dbReference type="ARBA" id="ARBA00023015"/>
    </source>
</evidence>
<dbReference type="EMBL" id="JBHSLL010000028">
    <property type="protein sequence ID" value="MFC5386340.1"/>
    <property type="molecule type" value="Genomic_DNA"/>
</dbReference>
<organism evidence="5 6">
    <name type="scientific">Aquamicrobium segne</name>
    <dbReference type="NCBI Taxonomy" id="469547"/>
    <lineage>
        <taxon>Bacteria</taxon>
        <taxon>Pseudomonadati</taxon>
        <taxon>Pseudomonadota</taxon>
        <taxon>Alphaproteobacteria</taxon>
        <taxon>Hyphomicrobiales</taxon>
        <taxon>Phyllobacteriaceae</taxon>
        <taxon>Aquamicrobium</taxon>
    </lineage>
</organism>
<dbReference type="PROSITE" id="PS01124">
    <property type="entry name" value="HTH_ARAC_FAMILY_2"/>
    <property type="match status" value="1"/>
</dbReference>
<dbReference type="InterPro" id="IPR050204">
    <property type="entry name" value="AraC_XylS_family_regulators"/>
</dbReference>
<feature type="domain" description="HTH araC/xylS-type" evidence="4">
    <location>
        <begin position="214"/>
        <end position="315"/>
    </location>
</feature>
<dbReference type="PRINTS" id="PR00032">
    <property type="entry name" value="HTHARAC"/>
</dbReference>
<evidence type="ECO:0000256" key="2">
    <source>
        <dbReference type="ARBA" id="ARBA00023125"/>
    </source>
</evidence>
<evidence type="ECO:0000313" key="6">
    <source>
        <dbReference type="Proteomes" id="UP001596016"/>
    </source>
</evidence>
<dbReference type="Gene3D" id="1.10.10.60">
    <property type="entry name" value="Homeodomain-like"/>
    <property type="match status" value="1"/>
</dbReference>
<dbReference type="SMART" id="SM00342">
    <property type="entry name" value="HTH_ARAC"/>
    <property type="match status" value="1"/>
</dbReference>
<dbReference type="PANTHER" id="PTHR46796:SF6">
    <property type="entry name" value="ARAC SUBFAMILY"/>
    <property type="match status" value="1"/>
</dbReference>
<dbReference type="SUPFAM" id="SSF46689">
    <property type="entry name" value="Homeodomain-like"/>
    <property type="match status" value="1"/>
</dbReference>
<dbReference type="PANTHER" id="PTHR46796">
    <property type="entry name" value="HTH-TYPE TRANSCRIPTIONAL ACTIVATOR RHAS-RELATED"/>
    <property type="match status" value="1"/>
</dbReference>
<keyword evidence="6" id="KW-1185">Reference proteome</keyword>
<comment type="caution">
    <text evidence="5">The sequence shown here is derived from an EMBL/GenBank/DDBJ whole genome shotgun (WGS) entry which is preliminary data.</text>
</comment>
<protein>
    <submittedName>
        <fullName evidence="5">Helix-turn-helix transcriptional regulator</fullName>
    </submittedName>
</protein>
<dbReference type="InterPro" id="IPR009057">
    <property type="entry name" value="Homeodomain-like_sf"/>
</dbReference>
<evidence type="ECO:0000256" key="3">
    <source>
        <dbReference type="ARBA" id="ARBA00023163"/>
    </source>
</evidence>